<dbReference type="SUPFAM" id="SSF50978">
    <property type="entry name" value="WD40 repeat-like"/>
    <property type="match status" value="1"/>
</dbReference>
<dbReference type="InterPro" id="IPR015943">
    <property type="entry name" value="WD40/YVTN_repeat-like_dom_sf"/>
</dbReference>
<dbReference type="AlphaFoldDB" id="A0A1C7MLH8"/>
<dbReference type="GO" id="GO:0097361">
    <property type="term" value="C:cytosolic [4Fe-4S] assembly targeting complex"/>
    <property type="evidence" value="ECO:0007669"/>
    <property type="project" value="InterPro"/>
</dbReference>
<dbReference type="SMART" id="SM00320">
    <property type="entry name" value="WD40"/>
    <property type="match status" value="6"/>
</dbReference>
<dbReference type="PRINTS" id="PR00320">
    <property type="entry name" value="GPROTEINBRPT"/>
</dbReference>
<dbReference type="OrthoDB" id="284782at2759"/>
<dbReference type="PROSITE" id="PS50082">
    <property type="entry name" value="WD_REPEATS_2"/>
    <property type="match status" value="5"/>
</dbReference>
<dbReference type="OMA" id="WIWEEVE"/>
<feature type="repeat" description="WD" evidence="4">
    <location>
        <begin position="133"/>
        <end position="166"/>
    </location>
</feature>
<dbReference type="InterPro" id="IPR019775">
    <property type="entry name" value="WD40_repeat_CS"/>
</dbReference>
<proteinExistence type="inferred from homology"/>
<dbReference type="PANTHER" id="PTHR19920:SF0">
    <property type="entry name" value="CYTOSOLIC IRON-SULFUR PROTEIN ASSEMBLY PROTEIN CIAO1-RELATED"/>
    <property type="match status" value="1"/>
</dbReference>
<feature type="repeat" description="WD" evidence="4">
    <location>
        <begin position="17"/>
        <end position="49"/>
    </location>
</feature>
<keyword evidence="1 4" id="KW-0853">WD repeat</keyword>
<keyword evidence="6" id="KW-1185">Reference proteome</keyword>
<dbReference type="PROSITE" id="PS00678">
    <property type="entry name" value="WD_REPEATS_1"/>
    <property type="match status" value="1"/>
</dbReference>
<dbReference type="Proteomes" id="UP000092993">
    <property type="component" value="Unassembled WGS sequence"/>
</dbReference>
<dbReference type="PANTHER" id="PTHR19920">
    <property type="entry name" value="WD40 PROTEIN CIAO1"/>
    <property type="match status" value="1"/>
</dbReference>
<keyword evidence="2" id="KW-0677">Repeat</keyword>
<evidence type="ECO:0000256" key="4">
    <source>
        <dbReference type="PROSITE-ProRule" id="PRU00221"/>
    </source>
</evidence>
<reference evidence="5 6" key="1">
    <citation type="submission" date="2016-03" db="EMBL/GenBank/DDBJ databases">
        <title>Whole genome sequencing of Grifola frondosa 9006-11.</title>
        <authorList>
            <person name="Min B."/>
            <person name="Park H."/>
            <person name="Kim J.-G."/>
            <person name="Cho H."/>
            <person name="Oh Y.-L."/>
            <person name="Kong W.-S."/>
            <person name="Choi I.-G."/>
        </authorList>
    </citation>
    <scope>NUCLEOTIDE SEQUENCE [LARGE SCALE GENOMIC DNA]</scope>
    <source>
        <strain evidence="5 6">9006-11</strain>
    </source>
</reference>
<comment type="similarity">
    <text evidence="3">Belongs to the WD repeat CIA1 family.</text>
</comment>
<gene>
    <name evidence="3 5" type="primary">CIA1</name>
    <name evidence="5" type="ORF">A0H81_02625</name>
</gene>
<dbReference type="CDD" id="cd00200">
    <property type="entry name" value="WD40"/>
    <property type="match status" value="1"/>
</dbReference>
<organism evidence="5 6">
    <name type="scientific">Grifola frondosa</name>
    <name type="common">Maitake</name>
    <name type="synonym">Polyporus frondosus</name>
    <dbReference type="NCBI Taxonomy" id="5627"/>
    <lineage>
        <taxon>Eukaryota</taxon>
        <taxon>Fungi</taxon>
        <taxon>Dikarya</taxon>
        <taxon>Basidiomycota</taxon>
        <taxon>Agaricomycotina</taxon>
        <taxon>Agaricomycetes</taxon>
        <taxon>Polyporales</taxon>
        <taxon>Grifolaceae</taxon>
        <taxon>Grifola</taxon>
    </lineage>
</organism>
<dbReference type="Pfam" id="PF00400">
    <property type="entry name" value="WD40"/>
    <property type="match status" value="6"/>
</dbReference>
<protein>
    <recommendedName>
        <fullName evidence="3">Probable cytosolic iron-sulfur protein assembly protein 1</fullName>
    </recommendedName>
</protein>
<dbReference type="EMBL" id="LUGG01000002">
    <property type="protein sequence ID" value="OBZ77715.1"/>
    <property type="molecule type" value="Genomic_DNA"/>
</dbReference>
<sequence>MNMEQDLPARIELIAELQGHDDRAWHVAWNPIRPILASCSADKTVRLYNYHLAADQSGEEGRPPRVRFTHATTIPTGHAKTVRAIAWSPSGKTLATASFDSNIGIWAQEEDYGQDDDERAEEGSGEWECMSLLEGHETECKSVAYSASGNLLASCSRDKTVWVWEVHPDSDFECMGVLMEHTQDVKCVAWHPSEEILASASYDDTIKLYIDDPTEDWYCFTTLTGHTSTVWCLAFSPDGRFLASGSDDQTIRVWERVQKHKWECVKVLEGHDRCVYSISWGCGKKLPGDDGGNGNLGWLASTGGDGMILIWEMSASPAAQEGGKSALSHKLVARLPSAHDVFDVNSIVWCPRKGFEDMFATAGMTGL</sequence>
<accession>A0A1C7MLH8</accession>
<dbReference type="Gene3D" id="2.130.10.10">
    <property type="entry name" value="YVTN repeat-like/Quinoprotein amine dehydrogenase"/>
    <property type="match status" value="2"/>
</dbReference>
<evidence type="ECO:0000313" key="5">
    <source>
        <dbReference type="EMBL" id="OBZ77715.1"/>
    </source>
</evidence>
<comment type="function">
    <text evidence="3">Essential component of the cytosolic iron-sulfur (Fe/S) protein assembly machinery. Required for the maturation of extramitochondrial Fe/S proteins.</text>
</comment>
<dbReference type="InterPro" id="IPR028608">
    <property type="entry name" value="CIAO1/Cia1"/>
</dbReference>
<dbReference type="InterPro" id="IPR036322">
    <property type="entry name" value="WD40_repeat_dom_sf"/>
</dbReference>
<dbReference type="InterPro" id="IPR001680">
    <property type="entry name" value="WD40_rpt"/>
</dbReference>
<name>A0A1C7MLH8_GRIFR</name>
<comment type="caution">
    <text evidence="5">The sequence shown here is derived from an EMBL/GenBank/DDBJ whole genome shotgun (WGS) entry which is preliminary data.</text>
</comment>
<dbReference type="STRING" id="5627.A0A1C7MLH8"/>
<feature type="repeat" description="WD" evidence="4">
    <location>
        <begin position="223"/>
        <end position="255"/>
    </location>
</feature>
<dbReference type="GO" id="GO:0016226">
    <property type="term" value="P:iron-sulfur cluster assembly"/>
    <property type="evidence" value="ECO:0007669"/>
    <property type="project" value="UniProtKB-UniRule"/>
</dbReference>
<dbReference type="PROSITE" id="PS50294">
    <property type="entry name" value="WD_REPEATS_REGION"/>
    <property type="match status" value="5"/>
</dbReference>
<evidence type="ECO:0000256" key="1">
    <source>
        <dbReference type="ARBA" id="ARBA00022574"/>
    </source>
</evidence>
<feature type="repeat" description="WD" evidence="4">
    <location>
        <begin position="75"/>
        <end position="106"/>
    </location>
</feature>
<dbReference type="HAMAP" id="MF_03037">
    <property type="entry name" value="ciao1"/>
    <property type="match status" value="1"/>
</dbReference>
<feature type="repeat" description="WD" evidence="4">
    <location>
        <begin position="178"/>
        <end position="209"/>
    </location>
</feature>
<evidence type="ECO:0000256" key="2">
    <source>
        <dbReference type="ARBA" id="ARBA00022737"/>
    </source>
</evidence>
<evidence type="ECO:0000256" key="3">
    <source>
        <dbReference type="HAMAP-Rule" id="MF_03037"/>
    </source>
</evidence>
<evidence type="ECO:0000313" key="6">
    <source>
        <dbReference type="Proteomes" id="UP000092993"/>
    </source>
</evidence>
<dbReference type="InterPro" id="IPR020472">
    <property type="entry name" value="WD40_PAC1"/>
</dbReference>